<dbReference type="OrthoDB" id="5540937at2"/>
<gene>
    <name evidence="1" type="ORF">A142_14205</name>
</gene>
<dbReference type="AlphaFoldDB" id="A0A1E5FXT5"/>
<sequence length="169" mass="19352">METNAKLLSDHIVSSNKAMEVLFKNKHHESALILLYSWVDRLAWLSVDAEESNSGDFKQWLNRYLFVEEEDFPFNADDLWGARCALLHTGTSEARDVKKGKARAVFYYGGQIDVVAKNTNKQVYVNVGQLHVSLIGASLRFLQHLEKTPNELRRVNLKIGKILQRTTDF</sequence>
<organism evidence="1 2">
    <name type="scientific">Vibrio splendidus 12E03</name>
    <dbReference type="NCBI Taxonomy" id="1191305"/>
    <lineage>
        <taxon>Bacteria</taxon>
        <taxon>Pseudomonadati</taxon>
        <taxon>Pseudomonadota</taxon>
        <taxon>Gammaproteobacteria</taxon>
        <taxon>Vibrionales</taxon>
        <taxon>Vibrionaceae</taxon>
        <taxon>Vibrio</taxon>
    </lineage>
</organism>
<evidence type="ECO:0000313" key="1">
    <source>
        <dbReference type="EMBL" id="OEF95312.1"/>
    </source>
</evidence>
<accession>A0A1E5FXT5</accession>
<proteinExistence type="predicted"/>
<dbReference type="EMBL" id="AJZD02000009">
    <property type="protein sequence ID" value="OEF95312.1"/>
    <property type="molecule type" value="Genomic_DNA"/>
</dbReference>
<evidence type="ECO:0000313" key="2">
    <source>
        <dbReference type="Proteomes" id="UP000094802"/>
    </source>
</evidence>
<name>A0A1E5FXT5_VIBSP</name>
<comment type="caution">
    <text evidence="1">The sequence shown here is derived from an EMBL/GenBank/DDBJ whole genome shotgun (WGS) entry which is preliminary data.</text>
</comment>
<dbReference type="RefSeq" id="WP_019823136.1">
    <property type="nucleotide sequence ID" value="NZ_AJZD02000009.1"/>
</dbReference>
<protein>
    <submittedName>
        <fullName evidence="1">Uncharacterized protein</fullName>
    </submittedName>
</protein>
<reference evidence="1 2" key="1">
    <citation type="journal article" date="2012" name="Science">
        <title>Ecological populations of bacteria act as socially cohesive units of antibiotic production and resistance.</title>
        <authorList>
            <person name="Cordero O.X."/>
            <person name="Wildschutte H."/>
            <person name="Kirkup B."/>
            <person name="Proehl S."/>
            <person name="Ngo L."/>
            <person name="Hussain F."/>
            <person name="Le Roux F."/>
            <person name="Mincer T."/>
            <person name="Polz M.F."/>
        </authorList>
    </citation>
    <scope>NUCLEOTIDE SEQUENCE [LARGE SCALE GENOMIC DNA]</scope>
    <source>
        <strain evidence="1 2">12E03</strain>
    </source>
</reference>
<dbReference type="Proteomes" id="UP000094802">
    <property type="component" value="Unassembled WGS sequence"/>
</dbReference>